<comment type="caution">
    <text evidence="6">The sequence shown here is derived from an EMBL/GenBank/DDBJ whole genome shotgun (WGS) entry which is preliminary data.</text>
</comment>
<accession>A0ABD2Q200</accession>
<gene>
    <name evidence="6" type="ORF">Ciccas_008653</name>
</gene>
<feature type="compositionally biased region" description="Basic and acidic residues" evidence="4">
    <location>
        <begin position="288"/>
        <end position="303"/>
    </location>
</feature>
<evidence type="ECO:0000313" key="7">
    <source>
        <dbReference type="Proteomes" id="UP001626550"/>
    </source>
</evidence>
<keyword evidence="7" id="KW-1185">Reference proteome</keyword>
<protein>
    <recommendedName>
        <fullName evidence="5">SERRATE/Ars2 C-terminal domain-containing protein</fullName>
    </recommendedName>
</protein>
<feature type="region of interest" description="Disordered" evidence="4">
    <location>
        <begin position="271"/>
        <end position="303"/>
    </location>
</feature>
<feature type="compositionally biased region" description="Basic and acidic residues" evidence="4">
    <location>
        <begin position="162"/>
        <end position="171"/>
    </location>
</feature>
<proteinExistence type="inferred from homology"/>
<comment type="subcellular location">
    <subcellularLocation>
        <location evidence="1">Nucleus</location>
    </subcellularLocation>
</comment>
<feature type="compositionally biased region" description="Basic and acidic residues" evidence="4">
    <location>
        <begin position="637"/>
        <end position="649"/>
    </location>
</feature>
<dbReference type="GO" id="GO:0005634">
    <property type="term" value="C:nucleus"/>
    <property type="evidence" value="ECO:0007669"/>
    <property type="project" value="UniProtKB-SubCell"/>
</dbReference>
<dbReference type="Proteomes" id="UP001626550">
    <property type="component" value="Unassembled WGS sequence"/>
</dbReference>
<feature type="region of interest" description="Disordered" evidence="4">
    <location>
        <begin position="162"/>
        <end position="186"/>
    </location>
</feature>
<evidence type="ECO:0000256" key="3">
    <source>
        <dbReference type="ARBA" id="ARBA00023242"/>
    </source>
</evidence>
<feature type="region of interest" description="Disordered" evidence="4">
    <location>
        <begin position="634"/>
        <end position="718"/>
    </location>
</feature>
<dbReference type="EMBL" id="JBJKFK010001568">
    <property type="protein sequence ID" value="KAL3312746.1"/>
    <property type="molecule type" value="Genomic_DNA"/>
</dbReference>
<name>A0ABD2Q200_9PLAT</name>
<feature type="compositionally biased region" description="Gly residues" evidence="4">
    <location>
        <begin position="692"/>
        <end position="702"/>
    </location>
</feature>
<evidence type="ECO:0000256" key="1">
    <source>
        <dbReference type="ARBA" id="ARBA00004123"/>
    </source>
</evidence>
<feature type="non-terminal residue" evidence="6">
    <location>
        <position position="1"/>
    </location>
</feature>
<dbReference type="PANTHER" id="PTHR13165:SF0">
    <property type="entry name" value="SERRATE RNA EFFECTOR MOLECULE HOMOLOG"/>
    <property type="match status" value="1"/>
</dbReference>
<feature type="compositionally biased region" description="Basic and acidic residues" evidence="4">
    <location>
        <begin position="271"/>
        <end position="280"/>
    </location>
</feature>
<dbReference type="AlphaFoldDB" id="A0ABD2Q200"/>
<dbReference type="InterPro" id="IPR039727">
    <property type="entry name" value="SE/Ars2"/>
</dbReference>
<sequence>FREKYHPDYLSKQKSSNLAKRLQLFNKLNNEGSLDDIPLDQVHKDKIIALLNKFDVAMNSETQSSIGVVYIPHVSFYLYRKDLERLFSKDSNFIRLRTSEPVVSPMISARHELFNSSKLLERQTPNELRRPAWITFSPPPENVTHLLSYATELDAERVSLEKQQIEVPKNDSDDDPDEEQKKPAIQTPSDLLERSILSAQVLPPQTTEIQVRISRLGSSIDLSKLETVRRHLVIAAKLVFWLDELSCLWGDHSSSLPVLWSSRAALKKMETKENKDKSEAEESGSDEAVEKEAVEETKTDENSELKDQFSVLPELIIPRVWTDKELDPGPDQASAFRILSDIFTENKQCNPLLMNIIENFIEEVTTEDDIVGLNLSPEKGPTDLKPTPDVDANLAKTDLLLKILDKLILYLRLVHSVDFYGPAMYAEEELMPRSCGIIHIRPSQDKTRQLMTSVSAAETLKREKTFTSQLVSLLRLKMPLVNPEYLIKITDKTSERANQLSCYDELVSSGHLRVNPEDEAALGENWKGIKLQEACITALIKSDCLLSRLGLRDPEDAVEEFVKANTKRKKRKLDTIWLCPLSDKKFREPIFVRKHIMNKFLNKVIEAKRENALFFNNYLLDSWRPQNVTRPRAVSPVEKRGFAEKEAVKGNHVRRKPERMAEPPIQNSRHGPPRRDYYHRDRDGYNNRPRGGNRGFRGGGNNRGRFNNNYGSHDRGGYRGYRAYHDLDAA</sequence>
<organism evidence="6 7">
    <name type="scientific">Cichlidogyrus casuarinus</name>
    <dbReference type="NCBI Taxonomy" id="1844966"/>
    <lineage>
        <taxon>Eukaryota</taxon>
        <taxon>Metazoa</taxon>
        <taxon>Spiralia</taxon>
        <taxon>Lophotrochozoa</taxon>
        <taxon>Platyhelminthes</taxon>
        <taxon>Monogenea</taxon>
        <taxon>Monopisthocotylea</taxon>
        <taxon>Dactylogyridea</taxon>
        <taxon>Ancyrocephalidae</taxon>
        <taxon>Cichlidogyrus</taxon>
    </lineage>
</organism>
<dbReference type="InterPro" id="IPR007042">
    <property type="entry name" value="SERRATE/Ars2_C"/>
</dbReference>
<keyword evidence="3" id="KW-0539">Nucleus</keyword>
<evidence type="ECO:0000313" key="6">
    <source>
        <dbReference type="EMBL" id="KAL3312746.1"/>
    </source>
</evidence>
<evidence type="ECO:0000256" key="2">
    <source>
        <dbReference type="ARBA" id="ARBA00005407"/>
    </source>
</evidence>
<evidence type="ECO:0000259" key="5">
    <source>
        <dbReference type="Pfam" id="PF04959"/>
    </source>
</evidence>
<feature type="domain" description="SERRATE/Ars2 C-terminal" evidence="5">
    <location>
        <begin position="540"/>
        <end position="703"/>
    </location>
</feature>
<dbReference type="PANTHER" id="PTHR13165">
    <property type="entry name" value="ARSENITE-RESISTANCE PROTEIN 2"/>
    <property type="match status" value="1"/>
</dbReference>
<reference evidence="6 7" key="1">
    <citation type="submission" date="2024-11" db="EMBL/GenBank/DDBJ databases">
        <title>Adaptive evolution of stress response genes in parasites aligns with host niche diversity.</title>
        <authorList>
            <person name="Hahn C."/>
            <person name="Resl P."/>
        </authorList>
    </citation>
    <scope>NUCLEOTIDE SEQUENCE [LARGE SCALE GENOMIC DNA]</scope>
    <source>
        <strain evidence="6">EGGRZ-B1_66</strain>
        <tissue evidence="6">Body</tissue>
    </source>
</reference>
<comment type="similarity">
    <text evidence="2">Belongs to the ARS2 family.</text>
</comment>
<evidence type="ECO:0000256" key="4">
    <source>
        <dbReference type="SAM" id="MobiDB-lite"/>
    </source>
</evidence>
<dbReference type="Pfam" id="PF04959">
    <property type="entry name" value="ARS2"/>
    <property type="match status" value="1"/>
</dbReference>
<feature type="compositionally biased region" description="Basic and acidic residues" evidence="4">
    <location>
        <begin position="673"/>
        <end position="685"/>
    </location>
</feature>